<evidence type="ECO:0000313" key="3">
    <source>
        <dbReference type="EMBL" id="CAH7669891.1"/>
    </source>
</evidence>
<gene>
    <name evidence="3" type="ORF">PPACK8108_LOCUS4545</name>
</gene>
<dbReference type="EMBL" id="CALTRL010000839">
    <property type="protein sequence ID" value="CAH7669891.1"/>
    <property type="molecule type" value="Genomic_DNA"/>
</dbReference>
<dbReference type="AlphaFoldDB" id="A0AAV0AMN2"/>
<evidence type="ECO:0000256" key="1">
    <source>
        <dbReference type="SAM" id="MobiDB-lite"/>
    </source>
</evidence>
<feature type="chain" id="PRO_5043908662" evidence="2">
    <location>
        <begin position="25"/>
        <end position="662"/>
    </location>
</feature>
<keyword evidence="2" id="KW-0732">Signal</keyword>
<evidence type="ECO:0000256" key="2">
    <source>
        <dbReference type="SAM" id="SignalP"/>
    </source>
</evidence>
<comment type="caution">
    <text evidence="3">The sequence shown here is derived from an EMBL/GenBank/DDBJ whole genome shotgun (WGS) entry which is preliminary data.</text>
</comment>
<protein>
    <submittedName>
        <fullName evidence="3">Uncharacterized protein</fullName>
    </submittedName>
</protein>
<dbReference type="Proteomes" id="UP001153365">
    <property type="component" value="Unassembled WGS sequence"/>
</dbReference>
<proteinExistence type="predicted"/>
<feature type="region of interest" description="Disordered" evidence="1">
    <location>
        <begin position="177"/>
        <end position="204"/>
    </location>
</feature>
<keyword evidence="4" id="KW-1185">Reference proteome</keyword>
<organism evidence="3 4">
    <name type="scientific">Phakopsora pachyrhizi</name>
    <name type="common">Asian soybean rust disease fungus</name>
    <dbReference type="NCBI Taxonomy" id="170000"/>
    <lineage>
        <taxon>Eukaryota</taxon>
        <taxon>Fungi</taxon>
        <taxon>Dikarya</taxon>
        <taxon>Basidiomycota</taxon>
        <taxon>Pucciniomycotina</taxon>
        <taxon>Pucciniomycetes</taxon>
        <taxon>Pucciniales</taxon>
        <taxon>Phakopsoraceae</taxon>
        <taxon>Phakopsora</taxon>
    </lineage>
</organism>
<accession>A0AAV0AMN2</accession>
<feature type="signal peptide" evidence="2">
    <location>
        <begin position="1"/>
        <end position="24"/>
    </location>
</feature>
<feature type="compositionally biased region" description="Polar residues" evidence="1">
    <location>
        <begin position="179"/>
        <end position="197"/>
    </location>
</feature>
<sequence length="662" mass="75250">MAVENYNMLSLLLLLVFSTKYSLGGLNSKDFLAGFSAQVEPNGYVGNLKSVSVSDDFDKNWLSLGTPGLENEEDRKKRQKIVRVGDHLLSSKEIGTSVDLGGNLLRKSIEPKFQLNSDSYDSEILRNQRQNFHAKSFDRPKLNPLFNFQGGIDVNQKSGILVPTRSNLKNDIDPLDNRLNLQNSATSSPASASQNELQSRRDKSTLLDIPEFARSQGINYDKNKPNLYFEQPHVFSSDANEHSVAESLLSLQHVAKEDKISISPSSTIQTSVSESLKKRKSKDFRKSEKKFGEGFKLANIGYVQAKSGGAYKDSDQYHSAARNGKNVMQDNHATNFSNAKIRALIIKKNKQRVEKEIVPALKNGFEHDLMKLIDLGTPLIQLDLIKEFWLKAKSLKRKQTALSIIENLSLVENQIKEHGGTDFFVTDDEVLKFLSYPLQRNFVINYSNSENSRPLSAPIYTTALKNQLRGTDFSILVVKLLSASGVNPLTSLQLGLWKGLKNKSKKCELRRNFAKKSTIGKLFLVYSIIINKIFCNGPEDSGFTERQVKALEFYQSVFGNFEANYKGLYKIPEHKEENYLVRSDINKAEIDLLLKDLNTRYVHKESHRSRQQFWIAWNLVELWLIKSRNKLHQTLKNRNIKIADNFKPFINNIVYALLELNK</sequence>
<name>A0AAV0AMN2_PHAPC</name>
<evidence type="ECO:0000313" key="4">
    <source>
        <dbReference type="Proteomes" id="UP001153365"/>
    </source>
</evidence>
<reference evidence="3" key="1">
    <citation type="submission" date="2022-06" db="EMBL/GenBank/DDBJ databases">
        <authorList>
            <consortium name="SYNGENTA / RWTH Aachen University"/>
        </authorList>
    </citation>
    <scope>NUCLEOTIDE SEQUENCE</scope>
</reference>